<protein>
    <submittedName>
        <fullName evidence="2">Uncharacterized protein (TIGR02001 family)</fullName>
    </submittedName>
</protein>
<evidence type="ECO:0000313" key="3">
    <source>
        <dbReference type="Proteomes" id="UP000247540"/>
    </source>
</evidence>
<evidence type="ECO:0000256" key="1">
    <source>
        <dbReference type="SAM" id="SignalP"/>
    </source>
</evidence>
<feature type="signal peptide" evidence="1">
    <location>
        <begin position="1"/>
        <end position="19"/>
    </location>
</feature>
<name>A0A318SFS6_9BURK</name>
<accession>A0A318SFS6</accession>
<dbReference type="NCBIfam" id="TIGR02001">
    <property type="entry name" value="gcw_chp"/>
    <property type="match status" value="1"/>
</dbReference>
<comment type="caution">
    <text evidence="2">The sequence shown here is derived from an EMBL/GenBank/DDBJ whole genome shotgun (WGS) entry which is preliminary data.</text>
</comment>
<reference evidence="2 3" key="1">
    <citation type="submission" date="2018-06" db="EMBL/GenBank/DDBJ databases">
        <title>Genomic Encyclopedia of Type Strains, Phase III (KMG-III): the genomes of soil and plant-associated and newly described type strains.</title>
        <authorList>
            <person name="Whitman W."/>
        </authorList>
    </citation>
    <scope>NUCLEOTIDE SEQUENCE [LARGE SCALE GENOMIC DNA]</scope>
    <source>
        <strain evidence="2 3">CECT 7646</strain>
    </source>
</reference>
<feature type="chain" id="PRO_5016466385" evidence="1">
    <location>
        <begin position="20"/>
        <end position="245"/>
    </location>
</feature>
<dbReference type="Proteomes" id="UP000247540">
    <property type="component" value="Unassembled WGS sequence"/>
</dbReference>
<dbReference type="AlphaFoldDB" id="A0A318SFS6"/>
<dbReference type="OrthoDB" id="9793561at2"/>
<dbReference type="EMBL" id="QJTC01000020">
    <property type="protein sequence ID" value="PYE75111.1"/>
    <property type="molecule type" value="Genomic_DNA"/>
</dbReference>
<keyword evidence="3" id="KW-1185">Reference proteome</keyword>
<proteinExistence type="predicted"/>
<dbReference type="Pfam" id="PF09694">
    <property type="entry name" value="Gcw_chp"/>
    <property type="match status" value="1"/>
</dbReference>
<keyword evidence="1" id="KW-0732">Signal</keyword>
<sequence>MKKTLLAIAAAAASAAVFAQTAAEPDYTLSYNVGVVSDYRFRGISQSRLKPALQGGIEFAHASGFYLGFWGSTIRILEDIPGGKGPAELNFYGGYKGKVNEDFSYDVGLLRYQYPRENFATTPNTTELYAAGTWKMLTVKYSHSLGRETFGVPDSRGSGYLEAAAAFDLGEGFSLTPHVGRQYFKDNGYASYTDYSLALGKDLGNGLSLSASVVGTNADKVFYASGANGKFLGKTGLVLGAKYSF</sequence>
<dbReference type="InterPro" id="IPR010239">
    <property type="entry name" value="CHP02001"/>
</dbReference>
<evidence type="ECO:0000313" key="2">
    <source>
        <dbReference type="EMBL" id="PYE75111.1"/>
    </source>
</evidence>
<dbReference type="RefSeq" id="WP_110466376.1">
    <property type="nucleotide sequence ID" value="NZ_JAMOFZ010000019.1"/>
</dbReference>
<gene>
    <name evidence="2" type="ORF">DFQ15_12064</name>
</gene>
<organism evidence="2 3">
    <name type="scientific">Xylophilus ampelinus</name>
    <dbReference type="NCBI Taxonomy" id="54067"/>
    <lineage>
        <taxon>Bacteria</taxon>
        <taxon>Pseudomonadati</taxon>
        <taxon>Pseudomonadota</taxon>
        <taxon>Betaproteobacteria</taxon>
        <taxon>Burkholderiales</taxon>
        <taxon>Xylophilus</taxon>
    </lineage>
</organism>